<accession>A0A6N7YUB5</accession>
<dbReference type="InterPro" id="IPR036890">
    <property type="entry name" value="HATPase_C_sf"/>
</dbReference>
<dbReference type="RefSeq" id="WP_312868303.1">
    <property type="nucleotide sequence ID" value="NZ_WMBA01000037.1"/>
</dbReference>
<evidence type="ECO:0000313" key="2">
    <source>
        <dbReference type="Proteomes" id="UP000440096"/>
    </source>
</evidence>
<protein>
    <submittedName>
        <fullName evidence="1">Molecular chaperone Hsp90</fullName>
    </submittedName>
</protein>
<keyword evidence="2" id="KW-1185">Reference proteome</keyword>
<comment type="caution">
    <text evidence="1">The sequence shown here is derived from an EMBL/GenBank/DDBJ whole genome shotgun (WGS) entry which is preliminary data.</text>
</comment>
<dbReference type="AlphaFoldDB" id="A0A6N7YUB5"/>
<dbReference type="NCBIfam" id="NF047352">
    <property type="entry name" value="P_loop_sacsin"/>
    <property type="match status" value="1"/>
</dbReference>
<dbReference type="SUPFAM" id="SSF55874">
    <property type="entry name" value="ATPase domain of HSP90 chaperone/DNA topoisomerase II/histidine kinase"/>
    <property type="match status" value="1"/>
</dbReference>
<gene>
    <name evidence="1" type="ORF">GKO32_22140</name>
</gene>
<evidence type="ECO:0000313" key="1">
    <source>
        <dbReference type="EMBL" id="MTD56645.1"/>
    </source>
</evidence>
<reference evidence="1 2" key="1">
    <citation type="submission" date="2019-11" db="EMBL/GenBank/DDBJ databases">
        <title>Draft genome of Amycolatopsis RM579.</title>
        <authorList>
            <person name="Duangmal K."/>
            <person name="Mingma R."/>
        </authorList>
    </citation>
    <scope>NUCLEOTIDE SEQUENCE [LARGE SCALE GENOMIC DNA]</scope>
    <source>
        <strain evidence="1 2">RM579</strain>
    </source>
</reference>
<organism evidence="1 2">
    <name type="scientific">Amycolatopsis pithecellobii</name>
    <dbReference type="NCBI Taxonomy" id="664692"/>
    <lineage>
        <taxon>Bacteria</taxon>
        <taxon>Bacillati</taxon>
        <taxon>Actinomycetota</taxon>
        <taxon>Actinomycetes</taxon>
        <taxon>Pseudonocardiales</taxon>
        <taxon>Pseudonocardiaceae</taxon>
        <taxon>Amycolatopsis</taxon>
    </lineage>
</organism>
<dbReference type="EMBL" id="WMBA01000037">
    <property type="protein sequence ID" value="MTD56645.1"/>
    <property type="molecule type" value="Genomic_DNA"/>
</dbReference>
<sequence>MTDPFGTEALRASVRRAWGDSPTRLIEDTNAERDLRVGAYRDRLFVELAQNAADAAKIAGEPGTVRVSVVDGELRVANTGAPLDARGVASLSSLRASAKEGMVGEFGVGFAAVLAVSSEPRVISRGGGVAFSEARTRELVAQDEVPVLRLPWAVDEDVPEGFDTEVRLPLRDGVDPAELLARVSAEAEDLLLSLPWLARIEIDGAGWERSTVDSVVEIAAPDGTVRRWLTEEAEAGLWAVPVDDGPVPLANEVLHAPTPTDERLSLPARLIASIPMEPSRRRVLPGTDLTGLARAYPALVRKLAPEHRPRMVPEPAFPLSEVDGQLREAVQRQLAVQPWLPGGEELPASGARVLTVESPELVELVGGIVPRLVSLSGPELARVLATVDADPLEVAELVELLTGLERPPAWWRSLYDTLLPLLEAHSVSADELGALPVPLADGRVLPGPRGTFLFGASADVLELIDDADVVGLRLVHPDAAHPLLERLGAKHADSADLLESPALRDAVERSVEDARSGLDVRPLADAVLRLISDSPVAGLGALALPSVDGWRRADELVLPGSPLLGIFDQEAVGEDGALSVLDNDFAEDWPVEELTTLGVLDGFVVTEDGIRDLDLVADDAWPEALRLLAGERETWHALSGSTGEWIARNALLAGRAPEEWRLPEADGLAGLYDPVPDVGVKPEVLALAGVRAELAVTDLDDAADVLHRLGDPARTIGPGLVSRVYTALVAADLDWSQLDAPERVRAVDGSVVDAEQAAVLDRPWLAAVWPVGQLIAVPSGAEQLAELLDLPLLSELISARLPEGEYLEWSELTAIRLAAELLDIPFPEGGVIVHEELTVEFDGVKRATPWWVKSAEFHGEHHAEDSPAGLARAFAWASGHWADRHLITSLLDDPDPLTLLA</sequence>
<dbReference type="Proteomes" id="UP000440096">
    <property type="component" value="Unassembled WGS sequence"/>
</dbReference>
<proteinExistence type="predicted"/>
<name>A0A6N7YUB5_9PSEU</name>